<keyword evidence="5" id="KW-0560">Oxidoreductase</keyword>
<proteinExistence type="inferred from homology"/>
<dbReference type="InterPro" id="IPR036188">
    <property type="entry name" value="FAD/NAD-bd_sf"/>
</dbReference>
<gene>
    <name evidence="7" type="ORF">EDC91_10316</name>
</gene>
<evidence type="ECO:0000259" key="6">
    <source>
        <dbReference type="Pfam" id="PF01266"/>
    </source>
</evidence>
<dbReference type="OrthoDB" id="9766796at2"/>
<dbReference type="PRINTS" id="PR01001">
    <property type="entry name" value="FADG3PDH"/>
</dbReference>
<dbReference type="Gene3D" id="3.50.50.60">
    <property type="entry name" value="FAD/NAD(P)-binding domain"/>
    <property type="match status" value="1"/>
</dbReference>
<protein>
    <submittedName>
        <fullName evidence="7">Glycerol-3-phosphate dehydrogenase</fullName>
    </submittedName>
</protein>
<dbReference type="SUPFAM" id="SSF51905">
    <property type="entry name" value="FAD/NAD(P)-binding domain"/>
    <property type="match status" value="1"/>
</dbReference>
<dbReference type="EMBL" id="SLWF01000003">
    <property type="protein sequence ID" value="TCN88837.1"/>
    <property type="molecule type" value="Genomic_DNA"/>
</dbReference>
<dbReference type="PANTHER" id="PTHR11985:SF15">
    <property type="entry name" value="GLYCEROL-3-PHOSPHATE DEHYDROGENASE, MITOCHONDRIAL"/>
    <property type="match status" value="1"/>
</dbReference>
<comment type="similarity">
    <text evidence="2">Belongs to the FAD-dependent glycerol-3-phosphate dehydrogenase family.</text>
</comment>
<dbReference type="InterPro" id="IPR006076">
    <property type="entry name" value="FAD-dep_OxRdtase"/>
</dbReference>
<name>A0A4R2FHL3_9GAMM</name>
<evidence type="ECO:0000256" key="1">
    <source>
        <dbReference type="ARBA" id="ARBA00001974"/>
    </source>
</evidence>
<dbReference type="SUPFAM" id="SSF54373">
    <property type="entry name" value="FAD-linked reductases, C-terminal domain"/>
    <property type="match status" value="1"/>
</dbReference>
<dbReference type="GO" id="GO:0004368">
    <property type="term" value="F:glycerol-3-phosphate dehydrogenase (quinone) activity"/>
    <property type="evidence" value="ECO:0007669"/>
    <property type="project" value="InterPro"/>
</dbReference>
<dbReference type="Gene3D" id="3.30.9.10">
    <property type="entry name" value="D-Amino Acid Oxidase, subunit A, domain 2"/>
    <property type="match status" value="1"/>
</dbReference>
<dbReference type="RefSeq" id="WP_133037790.1">
    <property type="nucleotide sequence ID" value="NZ_SLWF01000003.1"/>
</dbReference>
<comment type="caution">
    <text evidence="7">The sequence shown here is derived from an EMBL/GenBank/DDBJ whole genome shotgun (WGS) entry which is preliminary data.</text>
</comment>
<dbReference type="Pfam" id="PF01266">
    <property type="entry name" value="DAO"/>
    <property type="match status" value="1"/>
</dbReference>
<evidence type="ECO:0000256" key="2">
    <source>
        <dbReference type="ARBA" id="ARBA00007330"/>
    </source>
</evidence>
<sequence length="389" mass="42390">MKALDLLIIGAGINGAGIAQRAAAAGYSVMLLDKSSIAAGTSSQSSKLIHGGLRYLETGQIPLVYEALKARRELLQLAPKLVHPVKFYIPVYRDSRRSALTIRAGLSLYGMLSQPDPLGRFQSLPTSAWTQFPGLRLAGMTHLFQYWDAQTDDKRLTEAVVASAEALGAEVLQDCNCVAINHDAKGCLVQYQQHGVMQEVYCHMLINTSGAWVNELLSRVQPAVAAPAIEWVQGSHLLLDLPAPPGVLYLESCFDERVVFVMPWQGKTLLGTTETHRDTPEPQLTKEETYYLLGIYCHYFPLAGGISALENNILGSFSGMRVLPSGSGSAFARTREVQLLSQTSHPHILSLYGGKLTTFRSTAKQALTLVEQQLGGRRVIADVDNLLLG</sequence>
<dbReference type="GO" id="GO:0046168">
    <property type="term" value="P:glycerol-3-phosphate catabolic process"/>
    <property type="evidence" value="ECO:0007669"/>
    <property type="project" value="TreeGrafter"/>
</dbReference>
<dbReference type="InterPro" id="IPR000447">
    <property type="entry name" value="G3P_DH_FAD-dep"/>
</dbReference>
<dbReference type="AlphaFoldDB" id="A0A4R2FHL3"/>
<evidence type="ECO:0000256" key="5">
    <source>
        <dbReference type="ARBA" id="ARBA00023002"/>
    </source>
</evidence>
<keyword evidence="8" id="KW-1185">Reference proteome</keyword>
<organism evidence="7 8">
    <name type="scientific">Shewanella fodinae</name>
    <dbReference type="NCBI Taxonomy" id="552357"/>
    <lineage>
        <taxon>Bacteria</taxon>
        <taxon>Pseudomonadati</taxon>
        <taxon>Pseudomonadota</taxon>
        <taxon>Gammaproteobacteria</taxon>
        <taxon>Alteromonadales</taxon>
        <taxon>Shewanellaceae</taxon>
        <taxon>Shewanella</taxon>
    </lineage>
</organism>
<reference evidence="7 8" key="1">
    <citation type="submission" date="2019-03" db="EMBL/GenBank/DDBJ databases">
        <title>Freshwater and sediment microbial communities from various areas in North America, analyzing microbe dynamics in response to fracking.</title>
        <authorList>
            <person name="Lamendella R."/>
        </authorList>
    </citation>
    <scope>NUCLEOTIDE SEQUENCE [LARGE SCALE GENOMIC DNA]</scope>
    <source>
        <strain evidence="7 8">74A</strain>
    </source>
</reference>
<evidence type="ECO:0000256" key="3">
    <source>
        <dbReference type="ARBA" id="ARBA00022630"/>
    </source>
</evidence>
<keyword evidence="3" id="KW-0285">Flavoprotein</keyword>
<evidence type="ECO:0000256" key="4">
    <source>
        <dbReference type="ARBA" id="ARBA00022827"/>
    </source>
</evidence>
<comment type="cofactor">
    <cofactor evidence="1">
        <name>FAD</name>
        <dbReference type="ChEBI" id="CHEBI:57692"/>
    </cofactor>
</comment>
<evidence type="ECO:0000313" key="7">
    <source>
        <dbReference type="EMBL" id="TCN88837.1"/>
    </source>
</evidence>
<dbReference type="PANTHER" id="PTHR11985">
    <property type="entry name" value="GLYCEROL-3-PHOSPHATE DEHYDROGENASE"/>
    <property type="match status" value="1"/>
</dbReference>
<dbReference type="Proteomes" id="UP000294832">
    <property type="component" value="Unassembled WGS sequence"/>
</dbReference>
<accession>A0A4R2FHL3</accession>
<evidence type="ECO:0000313" key="8">
    <source>
        <dbReference type="Proteomes" id="UP000294832"/>
    </source>
</evidence>
<feature type="domain" description="FAD dependent oxidoreductase" evidence="6">
    <location>
        <begin position="5"/>
        <end position="358"/>
    </location>
</feature>
<keyword evidence="4" id="KW-0274">FAD</keyword>